<dbReference type="Pfam" id="PF00589">
    <property type="entry name" value="Phage_integrase"/>
    <property type="match status" value="1"/>
</dbReference>
<dbReference type="InterPro" id="IPR050090">
    <property type="entry name" value="Tyrosine_recombinase_XerCD"/>
</dbReference>
<proteinExistence type="inferred from homology"/>
<feature type="domain" description="Core-binding (CB)" evidence="13">
    <location>
        <begin position="8"/>
        <end position="94"/>
    </location>
</feature>
<keyword evidence="10 11" id="KW-0131">Cell cycle</keyword>
<name>A0A081K7J3_9GAMM</name>
<dbReference type="PANTHER" id="PTHR30349:SF81">
    <property type="entry name" value="TYROSINE RECOMBINASE XERC"/>
    <property type="match status" value="1"/>
</dbReference>
<dbReference type="eggNOG" id="COG4973">
    <property type="taxonomic scope" value="Bacteria"/>
</dbReference>
<evidence type="ECO:0000256" key="11">
    <source>
        <dbReference type="HAMAP-Rule" id="MF_01808"/>
    </source>
</evidence>
<evidence type="ECO:0000256" key="2">
    <source>
        <dbReference type="ARBA" id="ARBA00006657"/>
    </source>
</evidence>
<comment type="function">
    <text evidence="11">Site-specific tyrosine recombinase, which acts by catalyzing the cutting and rejoining of the recombining DNA molecules. The XerC-XerD complex is essential to convert dimers of the bacterial chromosome into monomers to permit their segregation at cell division. It also contributes to the segregational stability of plasmids.</text>
</comment>
<feature type="active site" evidence="11">
    <location>
        <position position="182"/>
    </location>
</feature>
<dbReference type="GO" id="GO:0009037">
    <property type="term" value="F:tyrosine-based site-specific recombinase activity"/>
    <property type="evidence" value="ECO:0007669"/>
    <property type="project" value="UniProtKB-UniRule"/>
</dbReference>
<evidence type="ECO:0000256" key="9">
    <source>
        <dbReference type="ARBA" id="ARBA00023172"/>
    </source>
</evidence>
<dbReference type="InterPro" id="IPR002104">
    <property type="entry name" value="Integrase_catalytic"/>
</dbReference>
<evidence type="ECO:0000313" key="14">
    <source>
        <dbReference type="EMBL" id="KEI70119.1"/>
    </source>
</evidence>
<evidence type="ECO:0000259" key="12">
    <source>
        <dbReference type="PROSITE" id="PS51898"/>
    </source>
</evidence>
<protein>
    <recommendedName>
        <fullName evidence="3 11">Tyrosine recombinase XerC</fullName>
    </recommendedName>
</protein>
<dbReference type="InterPro" id="IPR013762">
    <property type="entry name" value="Integrase-like_cat_sf"/>
</dbReference>
<evidence type="ECO:0000313" key="15">
    <source>
        <dbReference type="Proteomes" id="UP000027997"/>
    </source>
</evidence>
<dbReference type="STRING" id="305900.GV64_04585"/>
<dbReference type="Proteomes" id="UP000027997">
    <property type="component" value="Unassembled WGS sequence"/>
</dbReference>
<evidence type="ECO:0000256" key="4">
    <source>
        <dbReference type="ARBA" id="ARBA00022490"/>
    </source>
</evidence>
<evidence type="ECO:0000259" key="13">
    <source>
        <dbReference type="PROSITE" id="PS51900"/>
    </source>
</evidence>
<keyword evidence="8 11" id="KW-0238">DNA-binding</keyword>
<dbReference type="EMBL" id="JOJP01000001">
    <property type="protein sequence ID" value="KEI70119.1"/>
    <property type="molecule type" value="Genomic_DNA"/>
</dbReference>
<dbReference type="GO" id="GO:0051301">
    <property type="term" value="P:cell division"/>
    <property type="evidence" value="ECO:0007669"/>
    <property type="project" value="UniProtKB-UniRule"/>
</dbReference>
<dbReference type="GO" id="GO:0007059">
    <property type="term" value="P:chromosome segregation"/>
    <property type="evidence" value="ECO:0007669"/>
    <property type="project" value="UniProtKB-UniRule"/>
</dbReference>
<comment type="caution">
    <text evidence="14">The sequence shown here is derived from an EMBL/GenBank/DDBJ whole genome shotgun (WGS) entry which is preliminary data.</text>
</comment>
<evidence type="ECO:0000256" key="5">
    <source>
        <dbReference type="ARBA" id="ARBA00022618"/>
    </source>
</evidence>
<feature type="active site" evidence="11">
    <location>
        <position position="255"/>
    </location>
</feature>
<dbReference type="GO" id="GO:0003677">
    <property type="term" value="F:DNA binding"/>
    <property type="evidence" value="ECO:0007669"/>
    <property type="project" value="UniProtKB-UniRule"/>
</dbReference>
<comment type="subunit">
    <text evidence="11">Forms a cyclic heterotetrameric complex composed of two molecules of XerC and two molecules of XerD.</text>
</comment>
<dbReference type="InterPro" id="IPR011931">
    <property type="entry name" value="Recomb_XerC"/>
</dbReference>
<feature type="domain" description="Tyr recombinase" evidence="12">
    <location>
        <begin position="115"/>
        <end position="300"/>
    </location>
</feature>
<dbReference type="GO" id="GO:0006313">
    <property type="term" value="P:DNA transposition"/>
    <property type="evidence" value="ECO:0007669"/>
    <property type="project" value="UniProtKB-UniRule"/>
</dbReference>
<feature type="active site" evidence="11">
    <location>
        <position position="278"/>
    </location>
</feature>
<feature type="active site" evidence="11">
    <location>
        <position position="252"/>
    </location>
</feature>
<organism evidence="14 15">
    <name type="scientific">Endozoicomonas elysicola</name>
    <dbReference type="NCBI Taxonomy" id="305900"/>
    <lineage>
        <taxon>Bacteria</taxon>
        <taxon>Pseudomonadati</taxon>
        <taxon>Pseudomonadota</taxon>
        <taxon>Gammaproteobacteria</taxon>
        <taxon>Oceanospirillales</taxon>
        <taxon>Endozoicomonadaceae</taxon>
        <taxon>Endozoicomonas</taxon>
    </lineage>
</organism>
<dbReference type="HAMAP" id="MF_01808">
    <property type="entry name" value="Recomb_XerC_XerD"/>
    <property type="match status" value="1"/>
</dbReference>
<keyword evidence="6 11" id="KW-0159">Chromosome partition</keyword>
<dbReference type="SUPFAM" id="SSF56349">
    <property type="entry name" value="DNA breaking-rejoining enzymes"/>
    <property type="match status" value="1"/>
</dbReference>
<keyword evidence="5 11" id="KW-0132">Cell division</keyword>
<reference evidence="14 15" key="1">
    <citation type="submission" date="2014-06" db="EMBL/GenBank/DDBJ databases">
        <title>Whole Genome Sequences of Three Symbiotic Endozoicomonas Bacteria.</title>
        <authorList>
            <person name="Neave M.J."/>
            <person name="Apprill A."/>
            <person name="Voolstra C.R."/>
        </authorList>
    </citation>
    <scope>NUCLEOTIDE SEQUENCE [LARGE SCALE GENOMIC DNA]</scope>
    <source>
        <strain evidence="14 15">DSM 22380</strain>
    </source>
</reference>
<dbReference type="NCBIfam" id="TIGR02224">
    <property type="entry name" value="recomb_XerC"/>
    <property type="match status" value="1"/>
</dbReference>
<feature type="active site" evidence="11">
    <location>
        <position position="158"/>
    </location>
</feature>
<dbReference type="Gene3D" id="1.10.150.130">
    <property type="match status" value="1"/>
</dbReference>
<keyword evidence="7 11" id="KW-0229">DNA integration</keyword>
<dbReference type="CDD" id="cd00798">
    <property type="entry name" value="INT_XerDC_C"/>
    <property type="match status" value="1"/>
</dbReference>
<sequence>MSHSSPDSGLQQSVAAFIDYLRYEKQHSPHTLSAYQGDLTRVMQQATVSDIQDWEVISEKQLKYWLGLWHEDGLSSRSLQRLISSLRRFYQYLLAQGAVANNPAQLLRAPKTGRPLPVTLDADQVNNLLDDQYGQADSDPLKSRDLAILELFYSSGLRLAELTALNIENFSDGFSQLRVLGKRSKERIVPVGSKARQAVQRWLSFRELFVKNDSGSALFLSKLGQRISTRQIQNRIKEFAREAGMPVGVHPHMLRHSFASHILESSGDLRSVQELLGHSDISTTQIYTHLDFQHLAAVYDKAHPRAKKKK</sequence>
<keyword evidence="15" id="KW-1185">Reference proteome</keyword>
<evidence type="ECO:0000256" key="8">
    <source>
        <dbReference type="ARBA" id="ARBA00023125"/>
    </source>
</evidence>
<dbReference type="InterPro" id="IPR023009">
    <property type="entry name" value="Tyrosine_recombinase_XerC/XerD"/>
</dbReference>
<dbReference type="Pfam" id="PF02899">
    <property type="entry name" value="Phage_int_SAM_1"/>
    <property type="match status" value="1"/>
</dbReference>
<dbReference type="PANTHER" id="PTHR30349">
    <property type="entry name" value="PHAGE INTEGRASE-RELATED"/>
    <property type="match status" value="1"/>
</dbReference>
<dbReference type="InterPro" id="IPR011010">
    <property type="entry name" value="DNA_brk_join_enz"/>
</dbReference>
<gene>
    <name evidence="11" type="primary">xerC</name>
    <name evidence="14" type="ORF">GV64_04585</name>
</gene>
<dbReference type="InterPro" id="IPR044068">
    <property type="entry name" value="CB"/>
</dbReference>
<evidence type="ECO:0000256" key="7">
    <source>
        <dbReference type="ARBA" id="ARBA00022908"/>
    </source>
</evidence>
<dbReference type="Gene3D" id="1.10.443.10">
    <property type="entry name" value="Intergrase catalytic core"/>
    <property type="match status" value="1"/>
</dbReference>
<accession>A0A081K7J3</accession>
<comment type="similarity">
    <text evidence="2 11">Belongs to the 'phage' integrase family. XerC subfamily.</text>
</comment>
<dbReference type="PROSITE" id="PS51898">
    <property type="entry name" value="TYR_RECOMBINASE"/>
    <property type="match status" value="1"/>
</dbReference>
<feature type="active site" description="O-(3'-phospho-DNA)-tyrosine intermediate" evidence="11">
    <location>
        <position position="287"/>
    </location>
</feature>
<evidence type="ECO:0000256" key="6">
    <source>
        <dbReference type="ARBA" id="ARBA00022829"/>
    </source>
</evidence>
<comment type="subcellular location">
    <subcellularLocation>
        <location evidence="1 11">Cytoplasm</location>
    </subcellularLocation>
</comment>
<dbReference type="SUPFAM" id="SSF47823">
    <property type="entry name" value="lambda integrase-like, N-terminal domain"/>
    <property type="match status" value="1"/>
</dbReference>
<dbReference type="InterPro" id="IPR004107">
    <property type="entry name" value="Integrase_SAM-like_N"/>
</dbReference>
<dbReference type="PROSITE" id="PS51900">
    <property type="entry name" value="CB"/>
    <property type="match status" value="1"/>
</dbReference>
<keyword evidence="9 11" id="KW-0233">DNA recombination</keyword>
<dbReference type="GO" id="GO:0005737">
    <property type="term" value="C:cytoplasm"/>
    <property type="evidence" value="ECO:0007669"/>
    <property type="project" value="UniProtKB-SubCell"/>
</dbReference>
<dbReference type="InterPro" id="IPR010998">
    <property type="entry name" value="Integrase_recombinase_N"/>
</dbReference>
<keyword evidence="4 11" id="KW-0963">Cytoplasm</keyword>
<dbReference type="AlphaFoldDB" id="A0A081K7J3"/>
<evidence type="ECO:0000256" key="1">
    <source>
        <dbReference type="ARBA" id="ARBA00004496"/>
    </source>
</evidence>
<dbReference type="NCBIfam" id="NF001399">
    <property type="entry name" value="PRK00283.1"/>
    <property type="match status" value="1"/>
</dbReference>
<evidence type="ECO:0000256" key="10">
    <source>
        <dbReference type="ARBA" id="ARBA00023306"/>
    </source>
</evidence>
<evidence type="ECO:0000256" key="3">
    <source>
        <dbReference type="ARBA" id="ARBA00015804"/>
    </source>
</evidence>